<keyword evidence="2" id="KW-0812">Transmembrane</keyword>
<reference evidence="5" key="1">
    <citation type="journal article" date="2019" name="Int. J. Syst. Evol. Microbiol.">
        <title>The Global Catalogue of Microorganisms (GCM) 10K type strain sequencing project: providing services to taxonomists for standard genome sequencing and annotation.</title>
        <authorList>
            <consortium name="The Broad Institute Genomics Platform"/>
            <consortium name="The Broad Institute Genome Sequencing Center for Infectious Disease"/>
            <person name="Wu L."/>
            <person name="Ma J."/>
        </authorList>
    </citation>
    <scope>NUCLEOTIDE SEQUENCE [LARGE SCALE GENOMIC DNA]</scope>
    <source>
        <strain evidence="5">CCUG 61697</strain>
    </source>
</reference>
<keyword evidence="2" id="KW-0472">Membrane</keyword>
<dbReference type="PANTHER" id="PTHR30336:SF4">
    <property type="entry name" value="ENVELOPE BIOGENESIS FACTOR ELYC"/>
    <property type="match status" value="1"/>
</dbReference>
<dbReference type="CDD" id="cd06259">
    <property type="entry name" value="YdcF-like"/>
    <property type="match status" value="1"/>
</dbReference>
<proteinExistence type="predicted"/>
<accession>A0ABW3JA12</accession>
<dbReference type="EMBL" id="JBHTJO010000001">
    <property type="protein sequence ID" value="MFD0987121.1"/>
    <property type="molecule type" value="Genomic_DNA"/>
</dbReference>
<evidence type="ECO:0000313" key="5">
    <source>
        <dbReference type="Proteomes" id="UP001597102"/>
    </source>
</evidence>
<keyword evidence="2" id="KW-1133">Transmembrane helix</keyword>
<feature type="domain" description="DUF218" evidence="3">
    <location>
        <begin position="83"/>
        <end position="252"/>
    </location>
</feature>
<organism evidence="4 5">
    <name type="scientific">Methyloligella solikamskensis</name>
    <dbReference type="NCBI Taxonomy" id="1177756"/>
    <lineage>
        <taxon>Bacteria</taxon>
        <taxon>Pseudomonadati</taxon>
        <taxon>Pseudomonadota</taxon>
        <taxon>Alphaproteobacteria</taxon>
        <taxon>Hyphomicrobiales</taxon>
        <taxon>Hyphomicrobiaceae</taxon>
        <taxon>Methyloligella</taxon>
    </lineage>
</organism>
<keyword evidence="5" id="KW-1185">Reference proteome</keyword>
<feature type="transmembrane region" description="Helical" evidence="2">
    <location>
        <begin position="41"/>
        <end position="63"/>
    </location>
</feature>
<evidence type="ECO:0000256" key="2">
    <source>
        <dbReference type="SAM" id="Phobius"/>
    </source>
</evidence>
<dbReference type="RefSeq" id="WP_379088518.1">
    <property type="nucleotide sequence ID" value="NZ_JBHTJO010000001.1"/>
</dbReference>
<feature type="transmembrane region" description="Helical" evidence="2">
    <location>
        <begin position="12"/>
        <end position="34"/>
    </location>
</feature>
<sequence length="296" mass="32885">MFFYLAKLLWFFLQPSCLIAFLLLLGTVMVWTYWARWGRRIVALAAFLLLVVGLSPLGNWLVLPLEDRFPRTDLEEGPAPTGFIVLGGAEQRYIGEGRDAPTLNEAGDRIVEAGMLAHRFPDSLVAISGGDAGMLYPSGSEALGTATILAELGISQDRLVLEDQSRDTYENAKLTKAELEKRELLGPDDRWVLITSAAHMPRAMGCFRQAGFDVEPWPVDYRTRGPEDAWRPFDKVSEGLRRVDMATREWVGLLAYWMTGRTDALFPAPEQPIDSTEVPEPESGPQEDGEPLTDAA</sequence>
<feature type="compositionally biased region" description="Acidic residues" evidence="1">
    <location>
        <begin position="277"/>
        <end position="296"/>
    </location>
</feature>
<dbReference type="InterPro" id="IPR003848">
    <property type="entry name" value="DUF218"/>
</dbReference>
<feature type="region of interest" description="Disordered" evidence="1">
    <location>
        <begin position="266"/>
        <end position="296"/>
    </location>
</feature>
<evidence type="ECO:0000313" key="4">
    <source>
        <dbReference type="EMBL" id="MFD0987121.1"/>
    </source>
</evidence>
<dbReference type="InterPro" id="IPR051599">
    <property type="entry name" value="Cell_Envelope_Assoc"/>
</dbReference>
<dbReference type="Proteomes" id="UP001597102">
    <property type="component" value="Unassembled WGS sequence"/>
</dbReference>
<dbReference type="InterPro" id="IPR014729">
    <property type="entry name" value="Rossmann-like_a/b/a_fold"/>
</dbReference>
<dbReference type="Pfam" id="PF02698">
    <property type="entry name" value="DUF218"/>
    <property type="match status" value="1"/>
</dbReference>
<comment type="caution">
    <text evidence="4">The sequence shown here is derived from an EMBL/GenBank/DDBJ whole genome shotgun (WGS) entry which is preliminary data.</text>
</comment>
<gene>
    <name evidence="4" type="ORF">ACFQ2F_08425</name>
</gene>
<dbReference type="Gene3D" id="3.40.50.620">
    <property type="entry name" value="HUPs"/>
    <property type="match status" value="1"/>
</dbReference>
<evidence type="ECO:0000256" key="1">
    <source>
        <dbReference type="SAM" id="MobiDB-lite"/>
    </source>
</evidence>
<name>A0ABW3JA12_9HYPH</name>
<protein>
    <submittedName>
        <fullName evidence="4">YdcF family protein</fullName>
    </submittedName>
</protein>
<evidence type="ECO:0000259" key="3">
    <source>
        <dbReference type="Pfam" id="PF02698"/>
    </source>
</evidence>
<dbReference type="PANTHER" id="PTHR30336">
    <property type="entry name" value="INNER MEMBRANE PROTEIN, PROBABLE PERMEASE"/>
    <property type="match status" value="1"/>
</dbReference>